<dbReference type="RefSeq" id="WP_379928785.1">
    <property type="nucleotide sequence ID" value="NZ_JBHUMM010000010.1"/>
</dbReference>
<dbReference type="InterPro" id="IPR001789">
    <property type="entry name" value="Sig_transdc_resp-reg_receiver"/>
</dbReference>
<evidence type="ECO:0000256" key="4">
    <source>
        <dbReference type="PROSITE-ProRule" id="PRU00169"/>
    </source>
</evidence>
<dbReference type="PROSITE" id="PS00041">
    <property type="entry name" value="HTH_ARAC_FAMILY_1"/>
    <property type="match status" value="1"/>
</dbReference>
<evidence type="ECO:0000259" key="5">
    <source>
        <dbReference type="PROSITE" id="PS01124"/>
    </source>
</evidence>
<organism evidence="7 8">
    <name type="scientific">Marinicrinis sediminis</name>
    <dbReference type="NCBI Taxonomy" id="1652465"/>
    <lineage>
        <taxon>Bacteria</taxon>
        <taxon>Bacillati</taxon>
        <taxon>Bacillota</taxon>
        <taxon>Bacilli</taxon>
        <taxon>Bacillales</taxon>
        <taxon>Paenibacillaceae</taxon>
    </lineage>
</organism>
<dbReference type="InterPro" id="IPR009057">
    <property type="entry name" value="Homeodomain-like_sf"/>
</dbReference>
<dbReference type="SMART" id="SM00448">
    <property type="entry name" value="REC"/>
    <property type="match status" value="1"/>
</dbReference>
<feature type="modified residue" description="4-aspartylphosphate" evidence="4">
    <location>
        <position position="56"/>
    </location>
</feature>
<evidence type="ECO:0000256" key="3">
    <source>
        <dbReference type="ARBA" id="ARBA00023163"/>
    </source>
</evidence>
<dbReference type="EMBL" id="JBHUMM010000010">
    <property type="protein sequence ID" value="MFD2671332.1"/>
    <property type="molecule type" value="Genomic_DNA"/>
</dbReference>
<evidence type="ECO:0000256" key="1">
    <source>
        <dbReference type="ARBA" id="ARBA00023015"/>
    </source>
</evidence>
<dbReference type="InterPro" id="IPR018062">
    <property type="entry name" value="HTH_AraC-typ_CS"/>
</dbReference>
<keyword evidence="3" id="KW-0804">Transcription</keyword>
<proteinExistence type="predicted"/>
<dbReference type="PANTHER" id="PTHR43280:SF28">
    <property type="entry name" value="HTH-TYPE TRANSCRIPTIONAL ACTIVATOR RHAS"/>
    <property type="match status" value="1"/>
</dbReference>
<reference evidence="8" key="1">
    <citation type="journal article" date="2019" name="Int. J. Syst. Evol. Microbiol.">
        <title>The Global Catalogue of Microorganisms (GCM) 10K type strain sequencing project: providing services to taxonomists for standard genome sequencing and annotation.</title>
        <authorList>
            <consortium name="The Broad Institute Genomics Platform"/>
            <consortium name="The Broad Institute Genome Sequencing Center for Infectious Disease"/>
            <person name="Wu L."/>
            <person name="Ma J."/>
        </authorList>
    </citation>
    <scope>NUCLEOTIDE SEQUENCE [LARGE SCALE GENOMIC DNA]</scope>
    <source>
        <strain evidence="8">KCTC 33676</strain>
    </source>
</reference>
<gene>
    <name evidence="7" type="ORF">ACFSUC_06900</name>
</gene>
<keyword evidence="2" id="KW-0238">DNA-binding</keyword>
<dbReference type="Proteomes" id="UP001597497">
    <property type="component" value="Unassembled WGS sequence"/>
</dbReference>
<dbReference type="Gene3D" id="1.10.10.60">
    <property type="entry name" value="Homeodomain-like"/>
    <property type="match status" value="2"/>
</dbReference>
<keyword evidence="4" id="KW-0597">Phosphoprotein</keyword>
<evidence type="ECO:0000259" key="6">
    <source>
        <dbReference type="PROSITE" id="PS50110"/>
    </source>
</evidence>
<evidence type="ECO:0000313" key="8">
    <source>
        <dbReference type="Proteomes" id="UP001597497"/>
    </source>
</evidence>
<name>A0ABW5R8L5_9BACL</name>
<accession>A0ABW5R8L5</accession>
<feature type="domain" description="Response regulatory" evidence="6">
    <location>
        <begin position="4"/>
        <end position="121"/>
    </location>
</feature>
<dbReference type="Pfam" id="PF00072">
    <property type="entry name" value="Response_reg"/>
    <property type="match status" value="1"/>
</dbReference>
<protein>
    <submittedName>
        <fullName evidence="7">Response regulator</fullName>
    </submittedName>
</protein>
<sequence>MAYQVLIVDDEPVIRFGIRASIPWEQHGMQVIGDCANGSEALELLHNQSLDILITDIKMPVMDGLALTREVIARYPHAKVILVSSYNDFDYVREAMRLGAMDYILKPTLEPEELLEVLHTCIRQLQAERSMHDVIDAYASSTRQLERKKVEQLLKRNLLQKQPIESAASLPSWMETKMWVVCVRLDRVHEGRSEAEVGELERTIVWEDLVETFYDQLDRGYALHISSEELLLLLPAESEDASFMEKLKGDLESVIGYKLTMGMDQADHAGQLNEAVEHSRLACQRRFFEGLGHIYQHEVEAKAVQTTPLSSQGESTQANQPEFDRFKSELMQKVRLNDNEAMQSLLQTWIKTWQALSHTACSHGDEMRIKHEACELLSLQFSNHMESVHLLERFDAMKETETIEDFLDTFLTQVEECHRLLDEKQDRHPSYDSPMERALDYIHEHYQQDIHLQEVADIVHISKNYFSILFKKYTEQNFIDYVIQLRIRKAKELLEHTELKVYEVAEASGFNDVKYFSKLFKKMTSCSPVDYREIHRGR</sequence>
<keyword evidence="1" id="KW-0805">Transcription regulation</keyword>
<dbReference type="PROSITE" id="PS01124">
    <property type="entry name" value="HTH_ARAC_FAMILY_2"/>
    <property type="match status" value="1"/>
</dbReference>
<comment type="caution">
    <text evidence="7">The sequence shown here is derived from an EMBL/GenBank/DDBJ whole genome shotgun (WGS) entry which is preliminary data.</text>
</comment>
<dbReference type="PROSITE" id="PS50110">
    <property type="entry name" value="RESPONSE_REGULATORY"/>
    <property type="match status" value="1"/>
</dbReference>
<dbReference type="InterPro" id="IPR018060">
    <property type="entry name" value="HTH_AraC"/>
</dbReference>
<dbReference type="SUPFAM" id="SSF46689">
    <property type="entry name" value="Homeodomain-like"/>
    <property type="match status" value="2"/>
</dbReference>
<dbReference type="PANTHER" id="PTHR43280">
    <property type="entry name" value="ARAC-FAMILY TRANSCRIPTIONAL REGULATOR"/>
    <property type="match status" value="1"/>
</dbReference>
<dbReference type="CDD" id="cd17536">
    <property type="entry name" value="REC_YesN-like"/>
    <property type="match status" value="1"/>
</dbReference>
<keyword evidence="8" id="KW-1185">Reference proteome</keyword>
<dbReference type="SMART" id="SM00342">
    <property type="entry name" value="HTH_ARAC"/>
    <property type="match status" value="1"/>
</dbReference>
<feature type="domain" description="HTH araC/xylS-type" evidence="5">
    <location>
        <begin position="436"/>
        <end position="534"/>
    </location>
</feature>
<dbReference type="Pfam" id="PF12833">
    <property type="entry name" value="HTH_18"/>
    <property type="match status" value="1"/>
</dbReference>
<evidence type="ECO:0000313" key="7">
    <source>
        <dbReference type="EMBL" id="MFD2671332.1"/>
    </source>
</evidence>
<dbReference type="SUPFAM" id="SSF52172">
    <property type="entry name" value="CheY-like"/>
    <property type="match status" value="1"/>
</dbReference>
<evidence type="ECO:0000256" key="2">
    <source>
        <dbReference type="ARBA" id="ARBA00023125"/>
    </source>
</evidence>
<dbReference type="InterPro" id="IPR011006">
    <property type="entry name" value="CheY-like_superfamily"/>
</dbReference>
<dbReference type="Gene3D" id="3.40.50.2300">
    <property type="match status" value="1"/>
</dbReference>